<feature type="signal peptide" evidence="7">
    <location>
        <begin position="1"/>
        <end position="26"/>
    </location>
</feature>
<keyword evidence="5 6" id="KW-0472">Membrane</keyword>
<evidence type="ECO:0000256" key="5">
    <source>
        <dbReference type="ARBA" id="ARBA00023136"/>
    </source>
</evidence>
<gene>
    <name evidence="8" type="ORF">CDEB00056_LOCUS6979</name>
</gene>
<feature type="transmembrane region" description="Helical" evidence="6">
    <location>
        <begin position="587"/>
        <end position="609"/>
    </location>
</feature>
<feature type="transmembrane region" description="Helical" evidence="6">
    <location>
        <begin position="536"/>
        <end position="556"/>
    </location>
</feature>
<evidence type="ECO:0000256" key="6">
    <source>
        <dbReference type="SAM" id="Phobius"/>
    </source>
</evidence>
<keyword evidence="3 6" id="KW-0812">Transmembrane</keyword>
<reference evidence="8" key="1">
    <citation type="submission" date="2021-01" db="EMBL/GenBank/DDBJ databases">
        <authorList>
            <person name="Corre E."/>
            <person name="Pelletier E."/>
            <person name="Niang G."/>
            <person name="Scheremetjew M."/>
            <person name="Finn R."/>
            <person name="Kale V."/>
            <person name="Holt S."/>
            <person name="Cochrane G."/>
            <person name="Meng A."/>
            <person name="Brown T."/>
            <person name="Cohen L."/>
        </authorList>
    </citation>
    <scope>NUCLEOTIDE SEQUENCE</scope>
    <source>
        <strain evidence="8">MM31A-1</strain>
    </source>
</reference>
<evidence type="ECO:0000256" key="3">
    <source>
        <dbReference type="ARBA" id="ARBA00022692"/>
    </source>
</evidence>
<dbReference type="GO" id="GO:0016020">
    <property type="term" value="C:membrane"/>
    <property type="evidence" value="ECO:0007669"/>
    <property type="project" value="UniProtKB-SubCell"/>
</dbReference>
<feature type="transmembrane region" description="Helical" evidence="6">
    <location>
        <begin position="260"/>
        <end position="281"/>
    </location>
</feature>
<organism evidence="8">
    <name type="scientific">Chaetoceros debilis</name>
    <dbReference type="NCBI Taxonomy" id="122233"/>
    <lineage>
        <taxon>Eukaryota</taxon>
        <taxon>Sar</taxon>
        <taxon>Stramenopiles</taxon>
        <taxon>Ochrophyta</taxon>
        <taxon>Bacillariophyta</taxon>
        <taxon>Coscinodiscophyceae</taxon>
        <taxon>Chaetocerotophycidae</taxon>
        <taxon>Chaetocerotales</taxon>
        <taxon>Chaetocerotaceae</taxon>
        <taxon>Chaetoceros</taxon>
    </lineage>
</organism>
<feature type="chain" id="PRO_5031025895" description="Polysaccharide biosynthesis protein C-terminal domain-containing protein" evidence="7">
    <location>
        <begin position="27"/>
        <end position="630"/>
    </location>
</feature>
<sequence length="630" mass="66773">MNSETSRMNKVLVLAAVLCSYHNVAGVQSFAGAAKGKGIGRHKSNSLGLGGIKNAPFFVRDATVGDFGMRMTSLRGGEQEEGGEDILAGVEGVEVDISGDGESEAQTLDQYNEEVVEEYTEKIIADNLKLLGLNDTISDTITTDDDETPTVEVTTTTTTSVSAPVTNGEISAWPCMDSLDKRLIKIALPCIANFAINPLVGAVDLFWINRMGNTLAVAGQAAANQIFSSAFWLTSFLPSITATLVAKEKAKGDEEGVQDAISQALIVGFFIAVVGSAVVLTRPDSLLSGVLKEGAPAREFARPYLLIRGFAFLPSLFSLIGFSAFRGVMDTVTPLKISLFANLMNAVLDPFLIFNAGMGVTGAALATLGAEVSSAVLFMIFLFKKNLIVAKKLFRMPKLEKLLPLLQGGAALQLRNFALNLTFLAVTRVTQSIDDTGVAAAAHAMAIQTFQIGGIVLLALSTVAQFVVPGEMVEKVDEVTGEKTGGLLAAKAVVNRLMTWGLLLGSALGLLQVALIPTLQKASPVMEVRQAARNPALLASLYQAFNGLVFIGEGVMVGTGSFMQLSLSTVIATFGTIMALKKLPSMYGLTGVWMSFGVFNILRLIGVYIHQNVNGPLAKSKIEEAMKAQN</sequence>
<feature type="transmembrane region" description="Helical" evidence="6">
    <location>
        <begin position="450"/>
        <end position="468"/>
    </location>
</feature>
<dbReference type="GO" id="GO:0042910">
    <property type="term" value="F:xenobiotic transmembrane transporter activity"/>
    <property type="evidence" value="ECO:0007669"/>
    <property type="project" value="InterPro"/>
</dbReference>
<feature type="transmembrane region" description="Helical" evidence="6">
    <location>
        <begin position="363"/>
        <end position="383"/>
    </location>
</feature>
<name>A0A7S3Q138_9STRA</name>
<evidence type="ECO:0000256" key="4">
    <source>
        <dbReference type="ARBA" id="ARBA00022989"/>
    </source>
</evidence>
<feature type="transmembrane region" description="Helical" evidence="6">
    <location>
        <begin position="562"/>
        <end position="580"/>
    </location>
</feature>
<dbReference type="InterPro" id="IPR002528">
    <property type="entry name" value="MATE_fam"/>
</dbReference>
<accession>A0A7S3Q138</accession>
<evidence type="ECO:0000256" key="7">
    <source>
        <dbReference type="SAM" id="SignalP"/>
    </source>
</evidence>
<dbReference type="AlphaFoldDB" id="A0A7S3Q138"/>
<dbReference type="EMBL" id="HBIO01009103">
    <property type="protein sequence ID" value="CAE0462138.1"/>
    <property type="molecule type" value="Transcribed_RNA"/>
</dbReference>
<evidence type="ECO:0008006" key="9">
    <source>
        <dbReference type="Google" id="ProtNLM"/>
    </source>
</evidence>
<keyword evidence="4 6" id="KW-1133">Transmembrane helix</keyword>
<evidence type="ECO:0000256" key="2">
    <source>
        <dbReference type="ARBA" id="ARBA00010199"/>
    </source>
</evidence>
<dbReference type="InterPro" id="IPR044644">
    <property type="entry name" value="DinF-like"/>
</dbReference>
<dbReference type="Pfam" id="PF01554">
    <property type="entry name" value="MatE"/>
    <property type="match status" value="1"/>
</dbReference>
<feature type="transmembrane region" description="Helical" evidence="6">
    <location>
        <begin position="301"/>
        <end position="325"/>
    </location>
</feature>
<comment type="similarity">
    <text evidence="2">Belongs to the multi antimicrobial extrusion (MATE) (TC 2.A.66.1) family.</text>
</comment>
<evidence type="ECO:0000256" key="1">
    <source>
        <dbReference type="ARBA" id="ARBA00004141"/>
    </source>
</evidence>
<dbReference type="NCBIfam" id="TIGR00797">
    <property type="entry name" value="matE"/>
    <property type="match status" value="1"/>
</dbReference>
<dbReference type="PANTHER" id="PTHR42893:SF46">
    <property type="entry name" value="PROTEIN DETOXIFICATION 44, CHLOROPLASTIC"/>
    <property type="match status" value="1"/>
</dbReference>
<comment type="subcellular location">
    <subcellularLocation>
        <location evidence="1">Membrane</location>
        <topology evidence="1">Multi-pass membrane protein</topology>
    </subcellularLocation>
</comment>
<proteinExistence type="inferred from homology"/>
<dbReference type="GO" id="GO:0015297">
    <property type="term" value="F:antiporter activity"/>
    <property type="evidence" value="ECO:0007669"/>
    <property type="project" value="InterPro"/>
</dbReference>
<protein>
    <recommendedName>
        <fullName evidence="9">Polysaccharide biosynthesis protein C-terminal domain-containing protein</fullName>
    </recommendedName>
</protein>
<dbReference type="PANTHER" id="PTHR42893">
    <property type="entry name" value="PROTEIN DETOXIFICATION 44, CHLOROPLASTIC-RELATED"/>
    <property type="match status" value="1"/>
</dbReference>
<keyword evidence="7" id="KW-0732">Signal</keyword>
<evidence type="ECO:0000313" key="8">
    <source>
        <dbReference type="EMBL" id="CAE0462138.1"/>
    </source>
</evidence>
<feature type="transmembrane region" description="Helical" evidence="6">
    <location>
        <begin position="497"/>
        <end position="516"/>
    </location>
</feature>